<keyword evidence="1" id="KW-0472">Membrane</keyword>
<evidence type="ECO:0000313" key="3">
    <source>
        <dbReference type="Proteomes" id="UP000614469"/>
    </source>
</evidence>
<evidence type="ECO:0000313" key="2">
    <source>
        <dbReference type="EMBL" id="MBC8336688.1"/>
    </source>
</evidence>
<accession>A0A8J6TH63</accession>
<feature type="transmembrane region" description="Helical" evidence="1">
    <location>
        <begin position="12"/>
        <end position="40"/>
    </location>
</feature>
<keyword evidence="1" id="KW-0812">Transmembrane</keyword>
<organism evidence="2 3">
    <name type="scientific">Candidatus Desulfolinea nitratireducens</name>
    <dbReference type="NCBI Taxonomy" id="2841698"/>
    <lineage>
        <taxon>Bacteria</taxon>
        <taxon>Bacillati</taxon>
        <taxon>Chloroflexota</taxon>
        <taxon>Anaerolineae</taxon>
        <taxon>Anaerolineales</taxon>
        <taxon>Anaerolineales incertae sedis</taxon>
        <taxon>Candidatus Desulfolinea</taxon>
    </lineage>
</organism>
<keyword evidence="1" id="KW-1133">Transmembrane helix</keyword>
<protein>
    <submittedName>
        <fullName evidence="2">Uncharacterized protein</fullName>
    </submittedName>
</protein>
<name>A0A8J6TH63_9CHLR</name>
<evidence type="ECO:0000256" key="1">
    <source>
        <dbReference type="SAM" id="Phobius"/>
    </source>
</evidence>
<dbReference type="Proteomes" id="UP000614469">
    <property type="component" value="Unassembled WGS sequence"/>
</dbReference>
<gene>
    <name evidence="2" type="ORF">H8E29_15610</name>
</gene>
<reference evidence="2 3" key="1">
    <citation type="submission" date="2020-08" db="EMBL/GenBank/DDBJ databases">
        <title>Bridging the membrane lipid divide: bacteria of the FCB group superphylum have the potential to synthesize archaeal ether lipids.</title>
        <authorList>
            <person name="Villanueva L."/>
            <person name="Von Meijenfeldt F.A.B."/>
            <person name="Westbye A.B."/>
            <person name="Yadav S."/>
            <person name="Hopmans E.C."/>
            <person name="Dutilh B.E."/>
            <person name="Sinninghe Damste J.S."/>
        </authorList>
    </citation>
    <scope>NUCLEOTIDE SEQUENCE [LARGE SCALE GENOMIC DNA]</scope>
    <source>
        <strain evidence="2">NIOZ-UU36</strain>
    </source>
</reference>
<dbReference type="EMBL" id="JACNJN010000184">
    <property type="protein sequence ID" value="MBC8336688.1"/>
    <property type="molecule type" value="Genomic_DNA"/>
</dbReference>
<dbReference type="AlphaFoldDB" id="A0A8J6TH63"/>
<comment type="caution">
    <text evidence="2">The sequence shown here is derived from an EMBL/GenBank/DDBJ whole genome shotgun (WGS) entry which is preliminary data.</text>
</comment>
<proteinExistence type="predicted"/>
<feature type="transmembrane region" description="Helical" evidence="1">
    <location>
        <begin position="97"/>
        <end position="128"/>
    </location>
</feature>
<sequence>MMGKNLSIHLLVQIGVLILIGAFAGFAALTLFGAIGGVAMGVAPEPTFGLVEDLVCPDGANIKYYAVKRSYHQPGESEPHLECIREDGQSEDVLLKAILIVLGITFIGVFLIIFIPVFIPVAIIGFVITRKVMKSKR</sequence>